<comment type="similarity">
    <text evidence="2">Belongs to the peptidase S54 family.</text>
</comment>
<dbReference type="InterPro" id="IPR022764">
    <property type="entry name" value="Peptidase_S54_rhomboid_dom"/>
</dbReference>
<dbReference type="GO" id="GO:0016020">
    <property type="term" value="C:membrane"/>
    <property type="evidence" value="ECO:0007669"/>
    <property type="project" value="UniProtKB-SubCell"/>
</dbReference>
<dbReference type="Gene3D" id="1.20.1540.10">
    <property type="entry name" value="Rhomboid-like"/>
    <property type="match status" value="1"/>
</dbReference>
<feature type="transmembrane region" description="Helical" evidence="7">
    <location>
        <begin position="259"/>
        <end position="283"/>
    </location>
</feature>
<dbReference type="Proteomes" id="UP000199323">
    <property type="component" value="Unassembled WGS sequence"/>
</dbReference>
<keyword evidence="6 7" id="KW-0472">Membrane</keyword>
<feature type="transmembrane region" description="Helical" evidence="7">
    <location>
        <begin position="162"/>
        <end position="180"/>
    </location>
</feature>
<dbReference type="PANTHER" id="PTHR43731">
    <property type="entry name" value="RHOMBOID PROTEASE"/>
    <property type="match status" value="1"/>
</dbReference>
<keyword evidence="4" id="KW-0378">Hydrolase</keyword>
<dbReference type="GO" id="GO:0004252">
    <property type="term" value="F:serine-type endopeptidase activity"/>
    <property type="evidence" value="ECO:0007669"/>
    <property type="project" value="InterPro"/>
</dbReference>
<dbReference type="RefSeq" id="WP_093711946.1">
    <property type="nucleotide sequence ID" value="NZ_FONG01000002.1"/>
</dbReference>
<evidence type="ECO:0000256" key="1">
    <source>
        <dbReference type="ARBA" id="ARBA00004141"/>
    </source>
</evidence>
<dbReference type="AlphaFoldDB" id="A0A1I1YXW3"/>
<feature type="domain" description="Peptidase S54 rhomboid" evidence="8">
    <location>
        <begin position="120"/>
        <end position="249"/>
    </location>
</feature>
<dbReference type="SUPFAM" id="SSF144091">
    <property type="entry name" value="Rhomboid-like"/>
    <property type="match status" value="1"/>
</dbReference>
<reference evidence="9 10" key="1">
    <citation type="submission" date="2016-10" db="EMBL/GenBank/DDBJ databases">
        <authorList>
            <person name="de Groot N.N."/>
        </authorList>
    </citation>
    <scope>NUCLEOTIDE SEQUENCE [LARGE SCALE GENOMIC DNA]</scope>
    <source>
        <strain evidence="9 10">CGMCC 4.3510</strain>
    </source>
</reference>
<feature type="transmembrane region" description="Helical" evidence="7">
    <location>
        <begin position="186"/>
        <end position="203"/>
    </location>
</feature>
<name>A0A1I1YXW3_9ACTN</name>
<evidence type="ECO:0000256" key="7">
    <source>
        <dbReference type="SAM" id="Phobius"/>
    </source>
</evidence>
<organism evidence="9 10">
    <name type="scientific">Actinacidiphila alni</name>
    <dbReference type="NCBI Taxonomy" id="380248"/>
    <lineage>
        <taxon>Bacteria</taxon>
        <taxon>Bacillati</taxon>
        <taxon>Actinomycetota</taxon>
        <taxon>Actinomycetes</taxon>
        <taxon>Kitasatosporales</taxon>
        <taxon>Streptomycetaceae</taxon>
        <taxon>Actinacidiphila</taxon>
    </lineage>
</organism>
<dbReference type="InterPro" id="IPR050925">
    <property type="entry name" value="Rhomboid_protease_S54"/>
</dbReference>
<feature type="transmembrane region" description="Helical" evidence="7">
    <location>
        <begin position="234"/>
        <end position="252"/>
    </location>
</feature>
<sequence length="285" mass="30849">MDQAVCCYRHPDRETGIRCTRCERPICPECMVNASVGFQCPECVNEANRRTAAPRTVAGGTVAADPFLITKILIGLNIAVFLLVKAVGDRLVNDLGLYAICGNDPFTGQHACIGVADGADQWYRVITSAFLHQEYWHIGFNMLSLWWIGAPLERLLGRSRYLALYVVSALGGSAAVLLISPDVLTLGASGAVFGLFGATAVFMRRMRYDMRPILILLALNIVFSFTWANVSWQGHMGGLIAGTVIAIGMAYAPRERRDLVQWGTLAAVLVVSLALTGVAVAQITS</sequence>
<keyword evidence="3 7" id="KW-0812">Transmembrane</keyword>
<evidence type="ECO:0000313" key="9">
    <source>
        <dbReference type="EMBL" id="SFE24406.1"/>
    </source>
</evidence>
<dbReference type="EMBL" id="FONG01000002">
    <property type="protein sequence ID" value="SFE24406.1"/>
    <property type="molecule type" value="Genomic_DNA"/>
</dbReference>
<dbReference type="InterPro" id="IPR035952">
    <property type="entry name" value="Rhomboid-like_sf"/>
</dbReference>
<keyword evidence="9" id="KW-0645">Protease</keyword>
<dbReference type="PANTHER" id="PTHR43731:SF14">
    <property type="entry name" value="PRESENILIN-ASSOCIATED RHOMBOID-LIKE PROTEIN, MITOCHONDRIAL"/>
    <property type="match status" value="1"/>
</dbReference>
<evidence type="ECO:0000313" key="10">
    <source>
        <dbReference type="Proteomes" id="UP000199323"/>
    </source>
</evidence>
<keyword evidence="10" id="KW-1185">Reference proteome</keyword>
<evidence type="ECO:0000256" key="5">
    <source>
        <dbReference type="ARBA" id="ARBA00022989"/>
    </source>
</evidence>
<proteinExistence type="inferred from homology"/>
<keyword evidence="5 7" id="KW-1133">Transmembrane helix</keyword>
<dbReference type="GO" id="GO:0006508">
    <property type="term" value="P:proteolysis"/>
    <property type="evidence" value="ECO:0007669"/>
    <property type="project" value="UniProtKB-KW"/>
</dbReference>
<evidence type="ECO:0000259" key="8">
    <source>
        <dbReference type="Pfam" id="PF01694"/>
    </source>
</evidence>
<dbReference type="Pfam" id="PF01694">
    <property type="entry name" value="Rhomboid"/>
    <property type="match status" value="1"/>
</dbReference>
<evidence type="ECO:0000256" key="2">
    <source>
        <dbReference type="ARBA" id="ARBA00009045"/>
    </source>
</evidence>
<evidence type="ECO:0000256" key="6">
    <source>
        <dbReference type="ARBA" id="ARBA00023136"/>
    </source>
</evidence>
<evidence type="ECO:0000256" key="3">
    <source>
        <dbReference type="ARBA" id="ARBA00022692"/>
    </source>
</evidence>
<evidence type="ECO:0000256" key="4">
    <source>
        <dbReference type="ARBA" id="ARBA00022801"/>
    </source>
</evidence>
<feature type="transmembrane region" description="Helical" evidence="7">
    <location>
        <begin position="210"/>
        <end position="228"/>
    </location>
</feature>
<dbReference type="OrthoDB" id="9807874at2"/>
<gene>
    <name evidence="9" type="ORF">SAMN05216251_102241</name>
</gene>
<protein>
    <submittedName>
        <fullName evidence="9">Membrane associated serine protease, rhomboid family</fullName>
    </submittedName>
</protein>
<dbReference type="STRING" id="380248.SAMN05216251_102241"/>
<accession>A0A1I1YXW3</accession>
<comment type="subcellular location">
    <subcellularLocation>
        <location evidence="1">Membrane</location>
        <topology evidence="1">Multi-pass membrane protein</topology>
    </subcellularLocation>
</comment>